<dbReference type="Pfam" id="PF06445">
    <property type="entry name" value="GyrI-like"/>
    <property type="match status" value="1"/>
</dbReference>
<sequence>MKYDWRKEEKELYAPKTKPQVQLVPKQKYITIKGEGNPNEQEFADRVEVLYALAYGIRMAPRNGVDIEGYYDYGVYPLEGIWSTKNPDDVYDKSKYTYTIMIRQPDFVNQKDFDTVLKKVKLKKNLPLLDNIKFEELEDGKIIQILHNGTYDNETASFNIMKEYMKEHGLKQRCFEHREIYLNDSRKTAPDKLKTILRYFLEEE</sequence>
<dbReference type="EMBL" id="JAUSUR010000003">
    <property type="protein sequence ID" value="MDQ0361036.1"/>
    <property type="molecule type" value="Genomic_DNA"/>
</dbReference>
<dbReference type="InterPro" id="IPR008319">
    <property type="entry name" value="GyrI-like_CCH_Lin2189-like"/>
</dbReference>
<gene>
    <name evidence="2" type="ORF">J2S15_001783</name>
</gene>
<organism evidence="2 3">
    <name type="scientific">Breznakia pachnodae</name>
    <dbReference type="NCBI Taxonomy" id="265178"/>
    <lineage>
        <taxon>Bacteria</taxon>
        <taxon>Bacillati</taxon>
        <taxon>Bacillota</taxon>
        <taxon>Erysipelotrichia</taxon>
        <taxon>Erysipelotrichales</taxon>
        <taxon>Erysipelotrichaceae</taxon>
        <taxon>Breznakia</taxon>
    </lineage>
</organism>
<name>A0ABU0E2C0_9FIRM</name>
<proteinExistence type="predicted"/>
<dbReference type="InterPro" id="IPR011256">
    <property type="entry name" value="Reg_factor_effector_dom_sf"/>
</dbReference>
<evidence type="ECO:0000313" key="2">
    <source>
        <dbReference type="EMBL" id="MDQ0361036.1"/>
    </source>
</evidence>
<reference evidence="2 3" key="1">
    <citation type="submission" date="2023-07" db="EMBL/GenBank/DDBJ databases">
        <title>Genomic Encyclopedia of Type Strains, Phase IV (KMG-IV): sequencing the most valuable type-strain genomes for metagenomic binning, comparative biology and taxonomic classification.</title>
        <authorList>
            <person name="Goeker M."/>
        </authorList>
    </citation>
    <scope>NUCLEOTIDE SEQUENCE [LARGE SCALE GENOMIC DNA]</scope>
    <source>
        <strain evidence="2 3">DSM 16784</strain>
    </source>
</reference>
<dbReference type="Proteomes" id="UP001230220">
    <property type="component" value="Unassembled WGS sequence"/>
</dbReference>
<protein>
    <recommendedName>
        <fullName evidence="1">GyrI-like small molecule binding domain-containing protein</fullName>
    </recommendedName>
</protein>
<evidence type="ECO:0000259" key="1">
    <source>
        <dbReference type="Pfam" id="PF06445"/>
    </source>
</evidence>
<dbReference type="PIRSF" id="PIRSF031644">
    <property type="entry name" value="UCP031644"/>
    <property type="match status" value="1"/>
</dbReference>
<dbReference type="RefSeq" id="WP_307407419.1">
    <property type="nucleotide sequence ID" value="NZ_JAUSUR010000003.1"/>
</dbReference>
<evidence type="ECO:0000313" key="3">
    <source>
        <dbReference type="Proteomes" id="UP001230220"/>
    </source>
</evidence>
<dbReference type="InterPro" id="IPR029442">
    <property type="entry name" value="GyrI-like"/>
</dbReference>
<dbReference type="SUPFAM" id="SSF55136">
    <property type="entry name" value="Probable bacterial effector-binding domain"/>
    <property type="match status" value="1"/>
</dbReference>
<keyword evidence="3" id="KW-1185">Reference proteome</keyword>
<accession>A0ABU0E2C0</accession>
<feature type="domain" description="GyrI-like small molecule binding" evidence="1">
    <location>
        <begin position="18"/>
        <end position="195"/>
    </location>
</feature>
<dbReference type="Gene3D" id="3.20.80.10">
    <property type="entry name" value="Regulatory factor, effector binding domain"/>
    <property type="match status" value="1"/>
</dbReference>
<comment type="caution">
    <text evidence="2">The sequence shown here is derived from an EMBL/GenBank/DDBJ whole genome shotgun (WGS) entry which is preliminary data.</text>
</comment>